<evidence type="ECO:0000256" key="1">
    <source>
        <dbReference type="SAM" id="SignalP"/>
    </source>
</evidence>
<organism evidence="2 3">
    <name type="scientific">Oleiharenicola lentus</name>
    <dbReference type="NCBI Taxonomy" id="2508720"/>
    <lineage>
        <taxon>Bacteria</taxon>
        <taxon>Pseudomonadati</taxon>
        <taxon>Verrucomicrobiota</taxon>
        <taxon>Opitutia</taxon>
        <taxon>Opitutales</taxon>
        <taxon>Opitutaceae</taxon>
        <taxon>Oleiharenicola</taxon>
    </lineage>
</organism>
<sequence>MPSPRLPVVPLACALLGCGLPGLLPADDHVMVIALADQNYTREKFADGKAKPETYVVMPGNFFGGNTVDRTLEKMPFRKIAGHLAFELAKREYWPAASAHQADLLMVVHWGVTAPRASMQEMTGRTSLSTDTTNTQDGIAAALGGQAGDVGWEVAERSNLNAIYADDFMNQQVDANSAEADRQNIARLLGLATSLKRSQEAFVPSVNDIAVQHSLKEERYFVIVKVYDLRKWEKGKVNQSIWTIRLNIGAPGKNFEQALVRMSRVGVDWFGRTTDDVVVVRQKQFKGTVEMPPVIILGEEK</sequence>
<dbReference type="PROSITE" id="PS51257">
    <property type="entry name" value="PROKAR_LIPOPROTEIN"/>
    <property type="match status" value="1"/>
</dbReference>
<evidence type="ECO:0000313" key="2">
    <source>
        <dbReference type="EMBL" id="RXK56134.1"/>
    </source>
</evidence>
<dbReference type="OrthoDB" id="195177at2"/>
<dbReference type="AlphaFoldDB" id="A0A4Q1CAQ9"/>
<keyword evidence="3" id="KW-1185">Reference proteome</keyword>
<dbReference type="Proteomes" id="UP000290218">
    <property type="component" value="Unassembled WGS sequence"/>
</dbReference>
<accession>A0A4Q1CAQ9</accession>
<protein>
    <submittedName>
        <fullName evidence="2">Uncharacterized protein</fullName>
    </submittedName>
</protein>
<evidence type="ECO:0000313" key="3">
    <source>
        <dbReference type="Proteomes" id="UP000290218"/>
    </source>
</evidence>
<feature type="chain" id="PRO_5020785359" evidence="1">
    <location>
        <begin position="27"/>
        <end position="301"/>
    </location>
</feature>
<gene>
    <name evidence="2" type="ORF">ESB00_09745</name>
</gene>
<dbReference type="RefSeq" id="WP_129047500.1">
    <property type="nucleotide sequence ID" value="NZ_SDHX01000001.1"/>
</dbReference>
<reference evidence="2 3" key="1">
    <citation type="submission" date="2019-01" db="EMBL/GenBank/DDBJ databases">
        <title>Lacunisphaera sp. strain TWA-58.</title>
        <authorList>
            <person name="Chen W.-M."/>
        </authorList>
    </citation>
    <scope>NUCLEOTIDE SEQUENCE [LARGE SCALE GENOMIC DNA]</scope>
    <source>
        <strain evidence="2 3">TWA-58</strain>
    </source>
</reference>
<comment type="caution">
    <text evidence="2">The sequence shown here is derived from an EMBL/GenBank/DDBJ whole genome shotgun (WGS) entry which is preliminary data.</text>
</comment>
<name>A0A4Q1CAQ9_9BACT</name>
<keyword evidence="1" id="KW-0732">Signal</keyword>
<feature type="signal peptide" evidence="1">
    <location>
        <begin position="1"/>
        <end position="26"/>
    </location>
</feature>
<dbReference type="EMBL" id="SDHX01000001">
    <property type="protein sequence ID" value="RXK56134.1"/>
    <property type="molecule type" value="Genomic_DNA"/>
</dbReference>
<proteinExistence type="predicted"/>